<dbReference type="Proteomes" id="UP001159179">
    <property type="component" value="Unassembled WGS sequence"/>
</dbReference>
<evidence type="ECO:0000313" key="3">
    <source>
        <dbReference type="Proteomes" id="UP001159179"/>
    </source>
</evidence>
<evidence type="ECO:0000313" key="2">
    <source>
        <dbReference type="EMBL" id="MDH5162476.1"/>
    </source>
</evidence>
<dbReference type="AlphaFoldDB" id="A0AAW6SUI8"/>
<feature type="region of interest" description="Disordered" evidence="1">
    <location>
        <begin position="18"/>
        <end position="48"/>
    </location>
</feature>
<organism evidence="2 3">
    <name type="scientific">Heyndrickxia oleronia</name>
    <dbReference type="NCBI Taxonomy" id="38875"/>
    <lineage>
        <taxon>Bacteria</taxon>
        <taxon>Bacillati</taxon>
        <taxon>Bacillota</taxon>
        <taxon>Bacilli</taxon>
        <taxon>Bacillales</taxon>
        <taxon>Bacillaceae</taxon>
        <taxon>Heyndrickxia</taxon>
    </lineage>
</organism>
<dbReference type="RefSeq" id="WP_251336708.1">
    <property type="nucleotide sequence ID" value="NZ_JAMATW010000001.1"/>
</dbReference>
<reference evidence="2" key="1">
    <citation type="submission" date="2023-03" db="EMBL/GenBank/DDBJ databases">
        <title>Bacterial isolates from washroom surfaces on a university campus.</title>
        <authorList>
            <person name="Holman D.B."/>
            <person name="Gzyl K.E."/>
            <person name="Taheri A.E."/>
        </authorList>
    </citation>
    <scope>NUCLEOTIDE SEQUENCE</scope>
    <source>
        <strain evidence="2">RD03</strain>
    </source>
</reference>
<protein>
    <submittedName>
        <fullName evidence="2">Uncharacterized protein</fullName>
    </submittedName>
</protein>
<gene>
    <name evidence="2" type="ORF">P5X88_16195</name>
</gene>
<proteinExistence type="predicted"/>
<dbReference type="EMBL" id="JAROYP010000009">
    <property type="protein sequence ID" value="MDH5162476.1"/>
    <property type="molecule type" value="Genomic_DNA"/>
</dbReference>
<sequence length="48" mass="5476">MENEKPIEFTKNVLNQRNDLTGPDLAKGDFPIQPKHVKIQKTNTGKNQ</sequence>
<evidence type="ECO:0000256" key="1">
    <source>
        <dbReference type="SAM" id="MobiDB-lite"/>
    </source>
</evidence>
<name>A0AAW6SUI8_9BACI</name>
<comment type="caution">
    <text evidence="2">The sequence shown here is derived from an EMBL/GenBank/DDBJ whole genome shotgun (WGS) entry which is preliminary data.</text>
</comment>
<accession>A0AAW6SUI8</accession>